<feature type="transmembrane region" description="Helical" evidence="1">
    <location>
        <begin position="164"/>
        <end position="188"/>
    </location>
</feature>
<feature type="transmembrane region" description="Helical" evidence="1">
    <location>
        <begin position="226"/>
        <end position="250"/>
    </location>
</feature>
<dbReference type="HOGENOM" id="CLU_090736_0_0_1"/>
<dbReference type="InParanoid" id="L8FRU1"/>
<accession>L8FRU1</accession>
<reference evidence="4" key="1">
    <citation type="submission" date="2010-09" db="EMBL/GenBank/DDBJ databases">
        <title>The genome sequence of Geomyces destructans 20631-21.</title>
        <authorList>
            <consortium name="The Broad Institute Genome Sequencing Platform"/>
            <person name="Cuomo C.A."/>
            <person name="Blehert D.S."/>
            <person name="Lorch J.M."/>
            <person name="Young S.K."/>
            <person name="Zeng Q."/>
            <person name="Gargeya S."/>
            <person name="Fitzgerald M."/>
            <person name="Haas B."/>
            <person name="Abouelleil A."/>
            <person name="Alvarado L."/>
            <person name="Arachchi H.M."/>
            <person name="Berlin A."/>
            <person name="Brown A."/>
            <person name="Chapman S.B."/>
            <person name="Chen Z."/>
            <person name="Dunbar C."/>
            <person name="Freedman E."/>
            <person name="Gearin G."/>
            <person name="Gellesch M."/>
            <person name="Goldberg J."/>
            <person name="Griggs A."/>
            <person name="Gujja S."/>
            <person name="Heiman D."/>
            <person name="Howarth C."/>
            <person name="Larson L."/>
            <person name="Lui A."/>
            <person name="MacDonald P.J.P."/>
            <person name="Montmayeur A."/>
            <person name="Murphy C."/>
            <person name="Neiman D."/>
            <person name="Pearson M."/>
            <person name="Priest M."/>
            <person name="Roberts A."/>
            <person name="Saif S."/>
            <person name="Shea T."/>
            <person name="Shenoy N."/>
            <person name="Sisk P."/>
            <person name="Stolte C."/>
            <person name="Sykes S."/>
            <person name="Wortman J."/>
            <person name="Nusbaum C."/>
            <person name="Birren B."/>
        </authorList>
    </citation>
    <scope>NUCLEOTIDE SEQUENCE [LARGE SCALE GENOMIC DNA]</scope>
    <source>
        <strain evidence="4">ATCC MYA-4855 / 20631-21</strain>
    </source>
</reference>
<name>L8FRU1_PSED2</name>
<keyword evidence="2" id="KW-0732">Signal</keyword>
<feature type="transmembrane region" description="Helical" evidence="1">
    <location>
        <begin position="87"/>
        <end position="109"/>
    </location>
</feature>
<dbReference type="AlphaFoldDB" id="L8FRU1"/>
<feature type="signal peptide" evidence="2">
    <location>
        <begin position="1"/>
        <end position="24"/>
    </location>
</feature>
<feature type="transmembrane region" description="Helical" evidence="1">
    <location>
        <begin position="129"/>
        <end position="152"/>
    </location>
</feature>
<evidence type="ECO:0000256" key="1">
    <source>
        <dbReference type="SAM" id="Phobius"/>
    </source>
</evidence>
<dbReference type="VEuPathDB" id="FungiDB:GMDG_06032"/>
<proteinExistence type="predicted"/>
<organism evidence="3 4">
    <name type="scientific">Pseudogymnoascus destructans (strain ATCC MYA-4855 / 20631-21)</name>
    <name type="common">Bat white-nose syndrome fungus</name>
    <name type="synonym">Geomyces destructans</name>
    <dbReference type="NCBI Taxonomy" id="658429"/>
    <lineage>
        <taxon>Eukaryota</taxon>
        <taxon>Fungi</taxon>
        <taxon>Dikarya</taxon>
        <taxon>Ascomycota</taxon>
        <taxon>Pezizomycotina</taxon>
        <taxon>Leotiomycetes</taxon>
        <taxon>Thelebolales</taxon>
        <taxon>Thelebolaceae</taxon>
        <taxon>Pseudogymnoascus</taxon>
    </lineage>
</organism>
<gene>
    <name evidence="3" type="ORF">GMDG_06032</name>
</gene>
<evidence type="ECO:0000313" key="4">
    <source>
        <dbReference type="Proteomes" id="UP000011064"/>
    </source>
</evidence>
<dbReference type="Proteomes" id="UP000011064">
    <property type="component" value="Unassembled WGS sequence"/>
</dbReference>
<protein>
    <recommendedName>
        <fullName evidence="5">MARVEL domain-containing protein</fullName>
    </recommendedName>
</protein>
<evidence type="ECO:0000256" key="2">
    <source>
        <dbReference type="SAM" id="SignalP"/>
    </source>
</evidence>
<feature type="chain" id="PRO_5003989043" description="MARVEL domain-containing protein" evidence="2">
    <location>
        <begin position="25"/>
        <end position="268"/>
    </location>
</feature>
<keyword evidence="1" id="KW-0812">Transmembrane</keyword>
<keyword evidence="4" id="KW-1185">Reference proteome</keyword>
<keyword evidence="1" id="KW-1133">Transmembrane helix</keyword>
<dbReference type="EMBL" id="GL573309">
    <property type="protein sequence ID" value="ELR03284.1"/>
    <property type="molecule type" value="Genomic_DNA"/>
</dbReference>
<keyword evidence="1" id="KW-0472">Membrane</keyword>
<evidence type="ECO:0008006" key="5">
    <source>
        <dbReference type="Google" id="ProtNLM"/>
    </source>
</evidence>
<evidence type="ECO:0000313" key="3">
    <source>
        <dbReference type="EMBL" id="ELR03284.1"/>
    </source>
</evidence>
<dbReference type="OrthoDB" id="3890746at2759"/>
<sequence>MAAPHMPLCRCAILHFLFIDCFFPRPNNTPPPTSTSTSTSTPITTTAMGSDIKQASFSPEYHESSQFDHNERHPGPSRALEAGRMGLSVLALMLAIGILATSAHNLKIYNDTHVSNEFLLPLWPFEFNLGPSIALVACGSIMIVAATGSLLARKIPSFRCNTSLHTLLTLLSAFAGLVSAIVATTFFYGINASDVTATIQSWSCHWSDVAMTSEPDFHRICKQAEAGLYLTIMMIPLFALIGVAGTMAVVQDKKVNLMAARKGSPALS</sequence>